<evidence type="ECO:0000313" key="6">
    <source>
        <dbReference type="EMBL" id="QBY53105.1"/>
    </source>
</evidence>
<evidence type="ECO:0000313" key="7">
    <source>
        <dbReference type="Proteomes" id="UP000295294"/>
    </source>
</evidence>
<dbReference type="Gene3D" id="2.102.10.10">
    <property type="entry name" value="Rieske [2Fe-2S] iron-sulphur domain"/>
    <property type="match status" value="1"/>
</dbReference>
<dbReference type="GO" id="GO:0046872">
    <property type="term" value="F:metal ion binding"/>
    <property type="evidence" value="ECO:0007669"/>
    <property type="project" value="UniProtKB-KW"/>
</dbReference>
<dbReference type="GO" id="GO:0051537">
    <property type="term" value="F:2 iron, 2 sulfur cluster binding"/>
    <property type="evidence" value="ECO:0007669"/>
    <property type="project" value="UniProtKB-KW"/>
</dbReference>
<dbReference type="InterPro" id="IPR050114">
    <property type="entry name" value="UPF0173_UPF0282_UlaG_hydrolase"/>
</dbReference>
<proteinExistence type="predicted"/>
<evidence type="ECO:0000256" key="4">
    <source>
        <dbReference type="ARBA" id="ARBA00023014"/>
    </source>
</evidence>
<dbReference type="KEGG" id="cox:E0W60_18475"/>
<dbReference type="PROSITE" id="PS51296">
    <property type="entry name" value="RIESKE"/>
    <property type="match status" value="1"/>
</dbReference>
<evidence type="ECO:0000256" key="1">
    <source>
        <dbReference type="ARBA" id="ARBA00022714"/>
    </source>
</evidence>
<keyword evidence="3" id="KW-0408">Iron</keyword>
<protein>
    <recommendedName>
        <fullName evidence="5">Rieske domain-containing protein</fullName>
    </recommendedName>
</protein>
<dbReference type="SUPFAM" id="SSF56281">
    <property type="entry name" value="Metallo-hydrolase/oxidoreductase"/>
    <property type="match status" value="1"/>
</dbReference>
<keyword evidence="1" id="KW-0001">2Fe-2S</keyword>
<dbReference type="InterPro" id="IPR036866">
    <property type="entry name" value="RibonucZ/Hydroxyglut_hydro"/>
</dbReference>
<dbReference type="Pfam" id="PF00355">
    <property type="entry name" value="Rieske"/>
    <property type="match status" value="1"/>
</dbReference>
<evidence type="ECO:0000259" key="5">
    <source>
        <dbReference type="PROSITE" id="PS51296"/>
    </source>
</evidence>
<reference evidence="6 7" key="1">
    <citation type="submission" date="2019-03" db="EMBL/GenBank/DDBJ databases">
        <title>Efficiently degradation of phenoxyalkanoic acid herbicides by Cupriavidus oxalaticus strain X32.</title>
        <authorList>
            <person name="Sheng X."/>
        </authorList>
    </citation>
    <scope>NUCLEOTIDE SEQUENCE [LARGE SCALE GENOMIC DNA]</scope>
    <source>
        <strain evidence="6 7">X32</strain>
    </source>
</reference>
<sequence>MANTTGTDMQQAVSLKFLGHNGFLVESSTEYLAIDPWLTKNGAFHGSWFQYPKNHHLQAEFIETSQRKKGWIYISHEHQDHFDVDTLSKIGRDAVFVIPRFRDDALRSEIDKLGFQYIELRDGQPSLMSAWLTLTCFVSDIGVNHDSALLIETPAFSFFNQNDCKIFDRLDQLPRPITYYSVQFSGATWHPVCYENYSESERAELSKEKAIKKLDNVVGAMQRLKPRFFIPAAGPAIFPFLPLSLSCGVGNIFIHQPELHQYLLGANIENILYPRPGDEINELTAREPIAPPGERDILDYKENIPDRWEGLAIDFSKERLIDEMNNRLDQIWDLEFQCESLLVLAWGDGEDDSICIDLSEKSIIDPPGSMPAFWRITADRKYFALMCGRDRWQNIHLSLRAKLYRAPDRFDNIINIFLLSDVSNLRDSILQTLAIPKERITISRGSGMRYEINRYCPHQGADLSCATITEDGKLICPRHGWAFSLEDDGKALDGSCSLEAKIIELEG</sequence>
<dbReference type="InterPro" id="IPR017941">
    <property type="entry name" value="Rieske_2Fe-2S"/>
</dbReference>
<dbReference type="Gene3D" id="3.60.15.10">
    <property type="entry name" value="Ribonuclease Z/Hydroxyacylglutathione hydrolase-like"/>
    <property type="match status" value="1"/>
</dbReference>
<evidence type="ECO:0000256" key="3">
    <source>
        <dbReference type="ARBA" id="ARBA00023004"/>
    </source>
</evidence>
<feature type="domain" description="Rieske" evidence="5">
    <location>
        <begin position="417"/>
        <end position="507"/>
    </location>
</feature>
<dbReference type="Pfam" id="PF13483">
    <property type="entry name" value="Lactamase_B_3"/>
    <property type="match status" value="1"/>
</dbReference>
<gene>
    <name evidence="6" type="ORF">E0W60_18475</name>
</gene>
<dbReference type="EMBL" id="CP038635">
    <property type="protein sequence ID" value="QBY53105.1"/>
    <property type="molecule type" value="Genomic_DNA"/>
</dbReference>
<dbReference type="PANTHER" id="PTHR43546">
    <property type="entry name" value="UPF0173 METAL-DEPENDENT HYDROLASE MJ1163-RELATED"/>
    <property type="match status" value="1"/>
</dbReference>
<keyword evidence="4" id="KW-0411">Iron-sulfur</keyword>
<dbReference type="OrthoDB" id="9803916at2"/>
<keyword evidence="2" id="KW-0479">Metal-binding</keyword>
<name>A0A4P7LC55_9BURK</name>
<accession>A0A4P7LC55</accession>
<evidence type="ECO:0000256" key="2">
    <source>
        <dbReference type="ARBA" id="ARBA00022723"/>
    </source>
</evidence>
<dbReference type="RefSeq" id="WP_135705179.1">
    <property type="nucleotide sequence ID" value="NZ_CP038635.1"/>
</dbReference>
<dbReference type="SUPFAM" id="SSF50022">
    <property type="entry name" value="ISP domain"/>
    <property type="match status" value="1"/>
</dbReference>
<dbReference type="InterPro" id="IPR036922">
    <property type="entry name" value="Rieske_2Fe-2S_sf"/>
</dbReference>
<organism evidence="6 7">
    <name type="scientific">Cupriavidus oxalaticus</name>
    <dbReference type="NCBI Taxonomy" id="96344"/>
    <lineage>
        <taxon>Bacteria</taxon>
        <taxon>Pseudomonadati</taxon>
        <taxon>Pseudomonadota</taxon>
        <taxon>Betaproteobacteria</taxon>
        <taxon>Burkholderiales</taxon>
        <taxon>Burkholderiaceae</taxon>
        <taxon>Cupriavidus</taxon>
    </lineage>
</organism>
<dbReference type="Proteomes" id="UP000295294">
    <property type="component" value="Chromosome 2"/>
</dbReference>
<dbReference type="CDD" id="cd03467">
    <property type="entry name" value="Rieske"/>
    <property type="match status" value="1"/>
</dbReference>
<dbReference type="AlphaFoldDB" id="A0A4P7LC55"/>